<feature type="compositionally biased region" description="Low complexity" evidence="1">
    <location>
        <begin position="87"/>
        <end position="97"/>
    </location>
</feature>
<comment type="caution">
    <text evidence="2">The sequence shown here is derived from an EMBL/GenBank/DDBJ whole genome shotgun (WGS) entry which is preliminary data.</text>
</comment>
<dbReference type="EMBL" id="CAJJDN010000090">
    <property type="protein sequence ID" value="CAD8107952.1"/>
    <property type="molecule type" value="Genomic_DNA"/>
</dbReference>
<evidence type="ECO:0000313" key="3">
    <source>
        <dbReference type="Proteomes" id="UP000692954"/>
    </source>
</evidence>
<feature type="region of interest" description="Disordered" evidence="1">
    <location>
        <begin position="79"/>
        <end position="101"/>
    </location>
</feature>
<dbReference type="OrthoDB" id="300265at2759"/>
<reference evidence="2" key="1">
    <citation type="submission" date="2021-01" db="EMBL/GenBank/DDBJ databases">
        <authorList>
            <consortium name="Genoscope - CEA"/>
            <person name="William W."/>
        </authorList>
    </citation>
    <scope>NUCLEOTIDE SEQUENCE</scope>
</reference>
<gene>
    <name evidence="2" type="ORF">PSON_ATCC_30995.1.T0900047</name>
</gene>
<evidence type="ECO:0000256" key="1">
    <source>
        <dbReference type="SAM" id="MobiDB-lite"/>
    </source>
</evidence>
<dbReference type="AlphaFoldDB" id="A0A8S1PY38"/>
<keyword evidence="3" id="KW-1185">Reference proteome</keyword>
<protein>
    <submittedName>
        <fullName evidence="2">Uncharacterized protein</fullName>
    </submittedName>
</protein>
<accession>A0A8S1PY38</accession>
<name>A0A8S1PY38_9CILI</name>
<dbReference type="Proteomes" id="UP000692954">
    <property type="component" value="Unassembled WGS sequence"/>
</dbReference>
<evidence type="ECO:0000313" key="2">
    <source>
        <dbReference type="EMBL" id="CAD8107952.1"/>
    </source>
</evidence>
<proteinExistence type="predicted"/>
<organism evidence="2 3">
    <name type="scientific">Paramecium sonneborni</name>
    <dbReference type="NCBI Taxonomy" id="65129"/>
    <lineage>
        <taxon>Eukaryota</taxon>
        <taxon>Sar</taxon>
        <taxon>Alveolata</taxon>
        <taxon>Ciliophora</taxon>
        <taxon>Intramacronucleata</taxon>
        <taxon>Oligohymenophorea</taxon>
        <taxon>Peniculida</taxon>
        <taxon>Parameciidae</taxon>
        <taxon>Paramecium</taxon>
    </lineage>
</organism>
<sequence length="175" mass="20559">MAYQIDFSKLKLITDDTPQLKREPPAIFAKKESTDYFDANSTICECNDDIQPYSFQLRFKLELKQQPISQNQDDKEFCNMGSSFGVNENDNQENQQNHQERQSDTIHINNCIESNHNQSPGNVKSHFNQIQKRNVSVQTNKLFLKHFLAQNRNKLQKNSLAKRKTNIIQSTYYYF</sequence>